<evidence type="ECO:0000259" key="2">
    <source>
        <dbReference type="PROSITE" id="PS51767"/>
    </source>
</evidence>
<dbReference type="Pfam" id="PF14541">
    <property type="entry name" value="TAXi_C"/>
    <property type="match status" value="1"/>
</dbReference>
<dbReference type="InterPro" id="IPR021109">
    <property type="entry name" value="Peptidase_aspartic_dom_sf"/>
</dbReference>
<dbReference type="FunFam" id="2.40.70.10:FF:000013">
    <property type="entry name" value="Aspartyl protease AED1"/>
    <property type="match status" value="1"/>
</dbReference>
<comment type="similarity">
    <text evidence="1">Belongs to the peptidase A1 family.</text>
</comment>
<comment type="caution">
    <text evidence="3">The sequence shown here is derived from an EMBL/GenBank/DDBJ whole genome shotgun (WGS) entry which is preliminary data.</text>
</comment>
<dbReference type="GO" id="GO:0004190">
    <property type="term" value="F:aspartic-type endopeptidase activity"/>
    <property type="evidence" value="ECO:0007669"/>
    <property type="project" value="InterPro"/>
</dbReference>
<dbReference type="EMBL" id="JAUESC010000388">
    <property type="protein sequence ID" value="KAK0572737.1"/>
    <property type="molecule type" value="Genomic_DNA"/>
</dbReference>
<accession>A0AA39RFV6</accession>
<dbReference type="InterPro" id="IPR001461">
    <property type="entry name" value="Aspartic_peptidase_A1"/>
</dbReference>
<organism evidence="3 4">
    <name type="scientific">Acer saccharum</name>
    <name type="common">Sugar maple</name>
    <dbReference type="NCBI Taxonomy" id="4024"/>
    <lineage>
        <taxon>Eukaryota</taxon>
        <taxon>Viridiplantae</taxon>
        <taxon>Streptophyta</taxon>
        <taxon>Embryophyta</taxon>
        <taxon>Tracheophyta</taxon>
        <taxon>Spermatophyta</taxon>
        <taxon>Magnoliopsida</taxon>
        <taxon>eudicotyledons</taxon>
        <taxon>Gunneridae</taxon>
        <taxon>Pentapetalae</taxon>
        <taxon>rosids</taxon>
        <taxon>malvids</taxon>
        <taxon>Sapindales</taxon>
        <taxon>Sapindaceae</taxon>
        <taxon>Hippocastanoideae</taxon>
        <taxon>Acereae</taxon>
        <taxon>Acer</taxon>
    </lineage>
</organism>
<dbReference type="Pfam" id="PF14543">
    <property type="entry name" value="TAXi_N"/>
    <property type="match status" value="1"/>
</dbReference>
<dbReference type="PANTHER" id="PTHR13683:SF750">
    <property type="entry name" value="ASPARTYL PROTEASE AED1"/>
    <property type="match status" value="1"/>
</dbReference>
<name>A0AA39RFV6_ACESA</name>
<evidence type="ECO:0000313" key="3">
    <source>
        <dbReference type="EMBL" id="KAK0572737.1"/>
    </source>
</evidence>
<evidence type="ECO:0000256" key="1">
    <source>
        <dbReference type="ARBA" id="ARBA00007447"/>
    </source>
</evidence>
<dbReference type="PROSITE" id="PS51767">
    <property type="entry name" value="PEPTIDASE_A1"/>
    <property type="match status" value="1"/>
</dbReference>
<dbReference type="AlphaFoldDB" id="A0AA39RFV6"/>
<dbReference type="PANTHER" id="PTHR13683">
    <property type="entry name" value="ASPARTYL PROTEASES"/>
    <property type="match status" value="1"/>
</dbReference>
<sequence>MLAGPPLPRGCVSNKCLYGTGYVDGTYSKGYLVQDKLTFPTVDRKSKIVINNYLFGCGMNNKANSGGSIGLMGLSRAPISFVYQTASKFKKYFSYCIPSDYSSTGYLTFGKPNDLNNKYIKFTPIPTTPQQSQYYDVNITGISVAGKKLPIKDSVYADGGAIVDSGTVLTWLQPEAYAALRSAFRKEMARYKFVGAKGITDTCYDFSTYQTVVIPKVSFFFKGEVELEVHMKGTMVAYDVKKVCLAFTAADKGDGAILGNVMQRSIEVVHDVAGRRVGFGPGTCA</sequence>
<reference evidence="3" key="2">
    <citation type="submission" date="2023-06" db="EMBL/GenBank/DDBJ databases">
        <authorList>
            <person name="Swenson N.G."/>
            <person name="Wegrzyn J.L."/>
            <person name="Mcevoy S.L."/>
        </authorList>
    </citation>
    <scope>NUCLEOTIDE SEQUENCE</scope>
    <source>
        <strain evidence="3">NS2018</strain>
        <tissue evidence="3">Leaf</tissue>
    </source>
</reference>
<dbReference type="GO" id="GO:0006508">
    <property type="term" value="P:proteolysis"/>
    <property type="evidence" value="ECO:0007669"/>
    <property type="project" value="InterPro"/>
</dbReference>
<dbReference type="InterPro" id="IPR032861">
    <property type="entry name" value="TAXi_N"/>
</dbReference>
<dbReference type="SUPFAM" id="SSF50630">
    <property type="entry name" value="Acid proteases"/>
    <property type="match status" value="1"/>
</dbReference>
<dbReference type="InterPro" id="IPR032799">
    <property type="entry name" value="TAXi_C"/>
</dbReference>
<feature type="domain" description="Peptidase A1" evidence="2">
    <location>
        <begin position="1"/>
        <end position="280"/>
    </location>
</feature>
<proteinExistence type="inferred from homology"/>
<evidence type="ECO:0000313" key="4">
    <source>
        <dbReference type="Proteomes" id="UP001168877"/>
    </source>
</evidence>
<protein>
    <recommendedName>
        <fullName evidence="2">Peptidase A1 domain-containing protein</fullName>
    </recommendedName>
</protein>
<dbReference type="InterPro" id="IPR033121">
    <property type="entry name" value="PEPTIDASE_A1"/>
</dbReference>
<reference evidence="3" key="1">
    <citation type="journal article" date="2022" name="Plant J.">
        <title>Strategies of tolerance reflected in two North American maple genomes.</title>
        <authorList>
            <person name="McEvoy S.L."/>
            <person name="Sezen U.U."/>
            <person name="Trouern-Trend A."/>
            <person name="McMahon S.M."/>
            <person name="Schaberg P.G."/>
            <person name="Yang J."/>
            <person name="Wegrzyn J.L."/>
            <person name="Swenson N.G."/>
        </authorList>
    </citation>
    <scope>NUCLEOTIDE SEQUENCE</scope>
    <source>
        <strain evidence="3">NS2018</strain>
    </source>
</reference>
<dbReference type="Gene3D" id="2.40.70.10">
    <property type="entry name" value="Acid Proteases"/>
    <property type="match status" value="2"/>
</dbReference>
<keyword evidence="4" id="KW-1185">Reference proteome</keyword>
<gene>
    <name evidence="3" type="ORF">LWI29_036370</name>
</gene>
<dbReference type="Proteomes" id="UP001168877">
    <property type="component" value="Unassembled WGS sequence"/>
</dbReference>